<feature type="repeat" description="WD" evidence="3">
    <location>
        <begin position="74"/>
        <end position="108"/>
    </location>
</feature>
<feature type="repeat" description="WD" evidence="3">
    <location>
        <begin position="115"/>
        <end position="149"/>
    </location>
</feature>
<dbReference type="CDD" id="cd00200">
    <property type="entry name" value="WD40"/>
    <property type="match status" value="1"/>
</dbReference>
<feature type="repeat" description="WD" evidence="3">
    <location>
        <begin position="238"/>
        <end position="272"/>
    </location>
</feature>
<dbReference type="InterPro" id="IPR019775">
    <property type="entry name" value="WD40_repeat_CS"/>
</dbReference>
<organism evidence="5 6">
    <name type="scientific">Kosmotoga olearia (strain ATCC BAA-1733 / DSM 21960 / TBF 19.5.1)</name>
    <dbReference type="NCBI Taxonomy" id="521045"/>
    <lineage>
        <taxon>Bacteria</taxon>
        <taxon>Thermotogati</taxon>
        <taxon>Thermotogota</taxon>
        <taxon>Thermotogae</taxon>
        <taxon>Kosmotogales</taxon>
        <taxon>Kosmotogaceae</taxon>
        <taxon>Kosmotoga</taxon>
    </lineage>
</organism>
<dbReference type="AlphaFoldDB" id="C5CE83"/>
<evidence type="ECO:0000313" key="6">
    <source>
        <dbReference type="Proteomes" id="UP000002382"/>
    </source>
</evidence>
<dbReference type="SMART" id="SM00320">
    <property type="entry name" value="WD40"/>
    <property type="match status" value="7"/>
</dbReference>
<gene>
    <name evidence="5" type="ordered locus">Kole_0468</name>
</gene>
<keyword evidence="2" id="KW-0677">Repeat</keyword>
<dbReference type="KEGG" id="kol:Kole_0468"/>
<sequence length="499" mass="55968">MLKTIGFPVENNPLTLLVLIGGVFFIYLVSLIFRGLRTLKEKKANSTRKNTHNFGLVNKKVTPNADEMPRFISLQGHSGPVSSVAISPDGKYIVSGSWDNTIKLWNINGECLRTFEGHTDWVRTVAISPDGKYIVSGSENGKIRIWNLKGNCLRILSGHSGSVLSLAVSPDGKYIVSGSWDNAIKLWNTNGECLRTFEGHIDWVRSVAISPDGKYIVSGSEDGKIRLWDLKGNCFGILSDHSGPVMSVAISPNGKYIVSGSWDNTIKLWNVNGECLKTFKGHTDWVRSVTISPDGRYIVSGSENGKVRIWDTEGNCLKILNGHSGPILSVAISPDKRYIVTGSRDKTLKLWSLGNYLEIKKPFLVSEEPQPENRILNYENKSENQNLEIEKEEQYFEENDSPIQSDDKILLYFMNQIQELTELQKAELRKVLVLEPKKEYSISEAGVNQLVLFQLLPRISYNRIPLIELIEKNGLMIIWGNQYSDELCEKLKSTIIGGM</sequence>
<dbReference type="HOGENOM" id="CLU_546041_0_0_0"/>
<evidence type="ECO:0000313" key="5">
    <source>
        <dbReference type="EMBL" id="ACR79191.1"/>
    </source>
</evidence>
<dbReference type="STRING" id="521045.Kole_0468"/>
<dbReference type="Gene3D" id="2.130.10.10">
    <property type="entry name" value="YVTN repeat-like/Quinoprotein amine dehydrogenase"/>
    <property type="match status" value="4"/>
</dbReference>
<evidence type="ECO:0000256" key="1">
    <source>
        <dbReference type="ARBA" id="ARBA00022574"/>
    </source>
</evidence>
<dbReference type="PROSITE" id="PS50294">
    <property type="entry name" value="WD_REPEATS_REGION"/>
    <property type="match status" value="7"/>
</dbReference>
<evidence type="ECO:0000256" key="3">
    <source>
        <dbReference type="PROSITE-ProRule" id="PRU00221"/>
    </source>
</evidence>
<feature type="repeat" description="WD" evidence="3">
    <location>
        <begin position="197"/>
        <end position="231"/>
    </location>
</feature>
<evidence type="ECO:0000256" key="4">
    <source>
        <dbReference type="SAM" id="Phobius"/>
    </source>
</evidence>
<protein>
    <submittedName>
        <fullName evidence="5">WD-40 repeat protein</fullName>
    </submittedName>
</protein>
<dbReference type="eggNOG" id="COG2319">
    <property type="taxonomic scope" value="Bacteria"/>
</dbReference>
<dbReference type="PROSITE" id="PS00678">
    <property type="entry name" value="WD_REPEATS_1"/>
    <property type="match status" value="5"/>
</dbReference>
<dbReference type="SUPFAM" id="SSF50978">
    <property type="entry name" value="WD40 repeat-like"/>
    <property type="match status" value="1"/>
</dbReference>
<keyword evidence="1 3" id="KW-0853">WD repeat</keyword>
<dbReference type="EMBL" id="CP001634">
    <property type="protein sequence ID" value="ACR79191.1"/>
    <property type="molecule type" value="Genomic_DNA"/>
</dbReference>
<dbReference type="PROSITE" id="PS50082">
    <property type="entry name" value="WD_REPEATS_2"/>
    <property type="match status" value="7"/>
</dbReference>
<dbReference type="Proteomes" id="UP000002382">
    <property type="component" value="Chromosome"/>
</dbReference>
<dbReference type="InterPro" id="IPR036322">
    <property type="entry name" value="WD40_repeat_dom_sf"/>
</dbReference>
<feature type="repeat" description="WD" evidence="3">
    <location>
        <begin position="156"/>
        <end position="188"/>
    </location>
</feature>
<keyword evidence="4" id="KW-0812">Transmembrane</keyword>
<feature type="transmembrane region" description="Helical" evidence="4">
    <location>
        <begin position="14"/>
        <end position="33"/>
    </location>
</feature>
<dbReference type="PRINTS" id="PR00320">
    <property type="entry name" value="GPROTEINBRPT"/>
</dbReference>
<dbReference type="PANTHER" id="PTHR19879:SF9">
    <property type="entry name" value="TRANSCRIPTION INITIATION FACTOR TFIID SUBUNIT 5"/>
    <property type="match status" value="1"/>
</dbReference>
<name>C5CE83_KOSOT</name>
<reference evidence="5 6" key="1">
    <citation type="submission" date="2009-06" db="EMBL/GenBank/DDBJ databases">
        <title>Complete sequence of Thermotogales bacterium TBF 19.5.1.</title>
        <authorList>
            <consortium name="US DOE Joint Genome Institute"/>
            <person name="Lucas S."/>
            <person name="Copeland A."/>
            <person name="Lapidus A."/>
            <person name="Glavina del Rio T."/>
            <person name="Tice H."/>
            <person name="Bruce D."/>
            <person name="Goodwin L."/>
            <person name="Pitluck S."/>
            <person name="Chertkov O."/>
            <person name="Brettin T."/>
            <person name="Detter J.C."/>
            <person name="Han C."/>
            <person name="Schmutz J."/>
            <person name="Larimer F."/>
            <person name="Land M."/>
            <person name="Hauser L."/>
            <person name="Kyrpides N."/>
            <person name="Ovchinnikova G."/>
            <person name="Noll K."/>
        </authorList>
    </citation>
    <scope>NUCLEOTIDE SEQUENCE [LARGE SCALE GENOMIC DNA]</scope>
    <source>
        <strain evidence="6">ATCC BAA-1733 / DSM 21960 / TBF 19.5.1</strain>
    </source>
</reference>
<proteinExistence type="predicted"/>
<keyword evidence="4" id="KW-0472">Membrane</keyword>
<feature type="repeat" description="WD" evidence="3">
    <location>
        <begin position="279"/>
        <end position="313"/>
    </location>
</feature>
<dbReference type="InterPro" id="IPR001680">
    <property type="entry name" value="WD40_rpt"/>
</dbReference>
<dbReference type="PANTHER" id="PTHR19879">
    <property type="entry name" value="TRANSCRIPTION INITIATION FACTOR TFIID"/>
    <property type="match status" value="1"/>
</dbReference>
<dbReference type="InterPro" id="IPR020472">
    <property type="entry name" value="WD40_PAC1"/>
</dbReference>
<dbReference type="Pfam" id="PF00400">
    <property type="entry name" value="WD40"/>
    <property type="match status" value="7"/>
</dbReference>
<keyword evidence="4" id="KW-1133">Transmembrane helix</keyword>
<dbReference type="InterPro" id="IPR015943">
    <property type="entry name" value="WD40/YVTN_repeat-like_dom_sf"/>
</dbReference>
<reference evidence="5 6" key="2">
    <citation type="journal article" date="2011" name="J. Bacteriol.">
        <title>Genome Sequence of Kosmotoga olearia Strain TBF 19.5.1, a Thermophilic Bacterium with a Wide Growth Temperature Range, Isolated from the Troll B Oil Platform in the North Sea.</title>
        <authorList>
            <person name="Swithers K.S."/>
            <person name="Dipippo J.L."/>
            <person name="Bruce D.C."/>
            <person name="Detter C."/>
            <person name="Tapia R."/>
            <person name="Han S."/>
            <person name="Goodwin L.A."/>
            <person name="Han J."/>
            <person name="Woyke T."/>
            <person name="Pitluck S."/>
            <person name="Pennacchio L."/>
            <person name="Nolan M."/>
            <person name="Mikhailova N."/>
            <person name="Land M.L."/>
            <person name="Nesbo C.L."/>
            <person name="Gogarten J.P."/>
            <person name="Noll K.M."/>
        </authorList>
    </citation>
    <scope>NUCLEOTIDE SEQUENCE [LARGE SCALE GENOMIC DNA]</scope>
    <source>
        <strain evidence="6">ATCC BAA-1733 / DSM 21960 / TBF 19.5.1</strain>
    </source>
</reference>
<accession>C5CE83</accession>
<evidence type="ECO:0000256" key="2">
    <source>
        <dbReference type="ARBA" id="ARBA00022737"/>
    </source>
</evidence>
<feature type="repeat" description="WD" evidence="3">
    <location>
        <begin position="320"/>
        <end position="353"/>
    </location>
</feature>
<keyword evidence="6" id="KW-1185">Reference proteome</keyword>